<dbReference type="Proteomes" id="UP000198939">
    <property type="component" value="Unassembled WGS sequence"/>
</dbReference>
<dbReference type="EMBL" id="FNXB01000004">
    <property type="protein sequence ID" value="SEH55912.1"/>
    <property type="molecule type" value="Genomic_DNA"/>
</dbReference>
<evidence type="ECO:0000313" key="1">
    <source>
        <dbReference type="EMBL" id="SEH55912.1"/>
    </source>
</evidence>
<dbReference type="RefSeq" id="WP_072371856.1">
    <property type="nucleotide sequence ID" value="NZ_FNXB01000004.1"/>
</dbReference>
<evidence type="ECO:0000313" key="2">
    <source>
        <dbReference type="EMBL" id="SEN15474.1"/>
    </source>
</evidence>
<dbReference type="EMBL" id="FOCV01000002">
    <property type="protein sequence ID" value="SEN15474.1"/>
    <property type="molecule type" value="Genomic_DNA"/>
</dbReference>
<organism evidence="1 3">
    <name type="scientific">Rhizobium tibeticum</name>
    <dbReference type="NCBI Taxonomy" id="501024"/>
    <lineage>
        <taxon>Bacteria</taxon>
        <taxon>Pseudomonadati</taxon>
        <taxon>Pseudomonadota</taxon>
        <taxon>Alphaproteobacteria</taxon>
        <taxon>Hyphomicrobiales</taxon>
        <taxon>Rhizobiaceae</taxon>
        <taxon>Rhizobium/Agrobacterium group</taxon>
        <taxon>Rhizobium</taxon>
    </lineage>
</organism>
<reference evidence="3" key="3">
    <citation type="submission" date="2016-10" db="EMBL/GenBank/DDBJ databases">
        <authorList>
            <person name="Wibberg D."/>
        </authorList>
    </citation>
    <scope>NUCLEOTIDE SEQUENCE [LARGE SCALE GENOMIC DNA]</scope>
</reference>
<reference evidence="1" key="1">
    <citation type="submission" date="2016-10" db="EMBL/GenBank/DDBJ databases">
        <authorList>
            <person name="de Groot N.N."/>
        </authorList>
    </citation>
    <scope>NUCLEOTIDE SEQUENCE [LARGE SCALE GENOMIC DNA]</scope>
    <source>
        <strain evidence="1">CCBAU85039</strain>
    </source>
</reference>
<evidence type="ECO:0000313" key="4">
    <source>
        <dbReference type="Proteomes" id="UP000198939"/>
    </source>
</evidence>
<dbReference type="AlphaFoldDB" id="A0A1H8E8M2"/>
<proteinExistence type="predicted"/>
<protein>
    <submittedName>
        <fullName evidence="1 2">Phosphonate metabolism protein</fullName>
    </submittedName>
</protein>
<evidence type="ECO:0000313" key="3">
    <source>
        <dbReference type="Proteomes" id="UP000183063"/>
    </source>
</evidence>
<sequence length="231" mass="25663">MRYALYFTPPKDDPLNGTAALWLGRDAFTGETYPAPDHFDLPAAEQFELTAEPRRYAFHATIKAPFTLAASVTEQDLLQVAEDFAARTPAFEIPELVLGQLGKFFALVPASLHPPLQDFAATVVKFFEPFRAALSEADISRRNPEKLSESQRANLLRWGYPYVMDDFGFHMTLTGQVPEERAGVMKAILTERFAAFTGRPLAITGLAVFVEEARGAPFKAHSWWPLAGAKN</sequence>
<gene>
    <name evidence="1" type="ORF">RTCCBAU85039_1155</name>
    <name evidence="2" type="ORF">SAMN05216228_1002335</name>
</gene>
<accession>A0A1H8E8M2</accession>
<dbReference type="STRING" id="501024.RTCCBAU85039_1155"/>
<dbReference type="PIRSF" id="PIRSF033328">
    <property type="entry name" value="Phest_Mll4975"/>
    <property type="match status" value="1"/>
</dbReference>
<name>A0A1H8E8M2_9HYPH</name>
<reference evidence="2 4" key="2">
    <citation type="submission" date="2016-10" db="EMBL/GenBank/DDBJ databases">
        <authorList>
            <person name="Varghese N."/>
            <person name="Submissions S."/>
        </authorList>
    </citation>
    <scope>NUCLEOTIDE SEQUENCE [LARGE SCALE GENOMIC DNA]</scope>
    <source>
        <strain evidence="2 4">CGMCC 1.7071</strain>
    </source>
</reference>
<dbReference type="Proteomes" id="UP000183063">
    <property type="component" value="Unassembled WGS sequence"/>
</dbReference>
<dbReference type="NCBIfam" id="TIGR03223">
    <property type="entry name" value="Phn_opern_protn"/>
    <property type="match status" value="1"/>
</dbReference>
<dbReference type="Pfam" id="PF06299">
    <property type="entry name" value="DUF1045"/>
    <property type="match status" value="1"/>
</dbReference>
<keyword evidence="4" id="KW-1185">Reference proteome</keyword>
<dbReference type="OrthoDB" id="4954742at2"/>
<dbReference type="InterPro" id="IPR009389">
    <property type="entry name" value="DUF1045"/>
</dbReference>